<name>A0A6G0Z870_APHCR</name>
<evidence type="ECO:0000313" key="1">
    <source>
        <dbReference type="EMBL" id="KAF0766754.1"/>
    </source>
</evidence>
<dbReference type="EMBL" id="VUJU01001112">
    <property type="protein sequence ID" value="KAF0766754.1"/>
    <property type="molecule type" value="Genomic_DNA"/>
</dbReference>
<comment type="caution">
    <text evidence="1">The sequence shown here is derived from an EMBL/GenBank/DDBJ whole genome shotgun (WGS) entry which is preliminary data.</text>
</comment>
<dbReference type="Proteomes" id="UP000478052">
    <property type="component" value="Unassembled WGS sequence"/>
</dbReference>
<dbReference type="OrthoDB" id="197735at2759"/>
<protein>
    <submittedName>
        <fullName evidence="1">Centrosomal protein of 131 kDa</fullName>
    </submittedName>
</protein>
<dbReference type="AlphaFoldDB" id="A0A6G0Z870"/>
<feature type="non-terminal residue" evidence="1">
    <location>
        <position position="1"/>
    </location>
</feature>
<organism evidence="1 2">
    <name type="scientific">Aphis craccivora</name>
    <name type="common">Cowpea aphid</name>
    <dbReference type="NCBI Taxonomy" id="307492"/>
    <lineage>
        <taxon>Eukaryota</taxon>
        <taxon>Metazoa</taxon>
        <taxon>Ecdysozoa</taxon>
        <taxon>Arthropoda</taxon>
        <taxon>Hexapoda</taxon>
        <taxon>Insecta</taxon>
        <taxon>Pterygota</taxon>
        <taxon>Neoptera</taxon>
        <taxon>Paraneoptera</taxon>
        <taxon>Hemiptera</taxon>
        <taxon>Sternorrhyncha</taxon>
        <taxon>Aphidomorpha</taxon>
        <taxon>Aphidoidea</taxon>
        <taxon>Aphididae</taxon>
        <taxon>Aphidini</taxon>
        <taxon>Aphis</taxon>
        <taxon>Aphis</taxon>
    </lineage>
</organism>
<proteinExistence type="predicted"/>
<reference evidence="1 2" key="1">
    <citation type="submission" date="2019-08" db="EMBL/GenBank/DDBJ databases">
        <title>Whole genome of Aphis craccivora.</title>
        <authorList>
            <person name="Voronova N.V."/>
            <person name="Shulinski R.S."/>
            <person name="Bandarenka Y.V."/>
            <person name="Zhorov D.G."/>
            <person name="Warner D."/>
        </authorList>
    </citation>
    <scope>NUCLEOTIDE SEQUENCE [LARGE SCALE GENOMIC DNA]</scope>
    <source>
        <strain evidence="1">180601</strain>
        <tissue evidence="1">Whole Body</tissue>
    </source>
</reference>
<keyword evidence="2" id="KW-1185">Reference proteome</keyword>
<accession>A0A6G0Z870</accession>
<sequence>NEASEREKRLEIKIKRIQSEYEADIHKLENTIYSHRN</sequence>
<evidence type="ECO:0000313" key="2">
    <source>
        <dbReference type="Proteomes" id="UP000478052"/>
    </source>
</evidence>
<gene>
    <name evidence="1" type="ORF">FWK35_00002857</name>
</gene>